<comment type="subcellular location">
    <subcellularLocation>
        <location evidence="3">Cell projection</location>
        <location evidence="3">Cilium</location>
    </subcellularLocation>
    <subcellularLocation>
        <location evidence="2">Endomembrane system</location>
        <topology evidence="2">Multi-pass membrane protein</topology>
    </subcellularLocation>
</comment>
<evidence type="ECO:0000256" key="7">
    <source>
        <dbReference type="ARBA" id="ARBA00022794"/>
    </source>
</evidence>
<keyword evidence="11" id="KW-0325">Glycoprotein</keyword>
<organism evidence="14 15">
    <name type="scientific">Stephanodiscus triporus</name>
    <dbReference type="NCBI Taxonomy" id="2934178"/>
    <lineage>
        <taxon>Eukaryota</taxon>
        <taxon>Sar</taxon>
        <taxon>Stramenopiles</taxon>
        <taxon>Ochrophyta</taxon>
        <taxon>Bacillariophyta</taxon>
        <taxon>Coscinodiscophyceae</taxon>
        <taxon>Thalassiosirophycidae</taxon>
        <taxon>Stephanodiscales</taxon>
        <taxon>Stephanodiscaceae</taxon>
        <taxon>Stephanodiscus</taxon>
    </lineage>
</organism>
<evidence type="ECO:0000256" key="3">
    <source>
        <dbReference type="ARBA" id="ARBA00004138"/>
    </source>
</evidence>
<dbReference type="GO" id="GO:0012505">
    <property type="term" value="C:endomembrane system"/>
    <property type="evidence" value="ECO:0007669"/>
    <property type="project" value="UniProtKB-SubCell"/>
</dbReference>
<keyword evidence="7" id="KW-0970">Cilium biogenesis/degradation</keyword>
<evidence type="ECO:0000256" key="1">
    <source>
        <dbReference type="ARBA" id="ARBA00003709"/>
    </source>
</evidence>
<feature type="transmembrane region" description="Helical" evidence="13">
    <location>
        <begin position="101"/>
        <end position="120"/>
    </location>
</feature>
<evidence type="ECO:0000313" key="15">
    <source>
        <dbReference type="Proteomes" id="UP001530315"/>
    </source>
</evidence>
<keyword evidence="9" id="KW-0969">Cilium</keyword>
<comment type="similarity">
    <text evidence="4">Belongs to the TMEM138 family.</text>
</comment>
<evidence type="ECO:0000256" key="8">
    <source>
        <dbReference type="ARBA" id="ARBA00022989"/>
    </source>
</evidence>
<comment type="caution">
    <text evidence="14">The sequence shown here is derived from an EMBL/GenBank/DDBJ whole genome shotgun (WGS) entry which is preliminary data.</text>
</comment>
<evidence type="ECO:0000256" key="5">
    <source>
        <dbReference type="ARBA" id="ARBA00014515"/>
    </source>
</evidence>
<keyword evidence="15" id="KW-1185">Reference proteome</keyword>
<accession>A0ABD3QJ21</accession>
<protein>
    <recommendedName>
        <fullName evidence="5">Transmembrane protein 138</fullName>
    </recommendedName>
</protein>
<dbReference type="EMBL" id="JALLAZ020000215">
    <property type="protein sequence ID" value="KAL3800409.1"/>
    <property type="molecule type" value="Genomic_DNA"/>
</dbReference>
<evidence type="ECO:0000256" key="10">
    <source>
        <dbReference type="ARBA" id="ARBA00023136"/>
    </source>
</evidence>
<dbReference type="PANTHER" id="PTHR13306:SF6">
    <property type="entry name" value="TRANSMEMBRANE PROTEIN 138"/>
    <property type="match status" value="1"/>
</dbReference>
<evidence type="ECO:0000256" key="12">
    <source>
        <dbReference type="ARBA" id="ARBA00023273"/>
    </source>
</evidence>
<gene>
    <name evidence="14" type="ORF">ACHAW5_009087</name>
</gene>
<evidence type="ECO:0000256" key="9">
    <source>
        <dbReference type="ARBA" id="ARBA00023069"/>
    </source>
</evidence>
<evidence type="ECO:0000256" key="6">
    <source>
        <dbReference type="ARBA" id="ARBA00022692"/>
    </source>
</evidence>
<evidence type="ECO:0000256" key="13">
    <source>
        <dbReference type="SAM" id="Phobius"/>
    </source>
</evidence>
<dbReference type="GO" id="GO:0030030">
    <property type="term" value="P:cell projection organization"/>
    <property type="evidence" value="ECO:0007669"/>
    <property type="project" value="UniProtKB-KW"/>
</dbReference>
<proteinExistence type="inferred from homology"/>
<name>A0ABD3QJ21_9STRA</name>
<feature type="transmembrane region" description="Helical" evidence="13">
    <location>
        <begin position="72"/>
        <end position="95"/>
    </location>
</feature>
<evidence type="ECO:0000256" key="2">
    <source>
        <dbReference type="ARBA" id="ARBA00004127"/>
    </source>
</evidence>
<keyword evidence="8 13" id="KW-1133">Transmembrane helix</keyword>
<reference evidence="14 15" key="1">
    <citation type="submission" date="2024-10" db="EMBL/GenBank/DDBJ databases">
        <title>Updated reference genomes for cyclostephanoid diatoms.</title>
        <authorList>
            <person name="Roberts W.R."/>
            <person name="Alverson A.J."/>
        </authorList>
    </citation>
    <scope>NUCLEOTIDE SEQUENCE [LARGE SCALE GENOMIC DNA]</scope>
    <source>
        <strain evidence="14 15">AJA276-08</strain>
    </source>
</reference>
<dbReference type="Pfam" id="PF14935">
    <property type="entry name" value="TMEM138"/>
    <property type="match status" value="1"/>
</dbReference>
<dbReference type="Proteomes" id="UP001530315">
    <property type="component" value="Unassembled WGS sequence"/>
</dbReference>
<dbReference type="PANTHER" id="PTHR13306">
    <property type="entry name" value="TRANSMEMBRANE PROTEIN 138"/>
    <property type="match status" value="1"/>
</dbReference>
<evidence type="ECO:0000256" key="11">
    <source>
        <dbReference type="ARBA" id="ARBA00023180"/>
    </source>
</evidence>
<keyword evidence="12" id="KW-0966">Cell projection</keyword>
<dbReference type="GO" id="GO:0005929">
    <property type="term" value="C:cilium"/>
    <property type="evidence" value="ECO:0007669"/>
    <property type="project" value="UniProtKB-SubCell"/>
</dbReference>
<sequence length="204" mass="22569">MKSLGNTVPALEAPAAAESVMDNGIHPQKMGFFIKFGLLISFIAADAYLNSKAEYEAMEMDGKSSIDELSQLQMILFGSTIVLQLSIASSIFLILCNTFPFQVGVLFPFLKGIFKSFLVLQPTYMILSCAVGGMRLYQIFVSGNTDLWARWYYSTLSAMHKLVAPCYYAAALRSALALGHEKYYTKDAWVRSIPENSTAKEISP</sequence>
<comment type="function">
    <text evidence="1">Required for ciliogenesis.</text>
</comment>
<dbReference type="InterPro" id="IPR024133">
    <property type="entry name" value="TM_138"/>
</dbReference>
<evidence type="ECO:0000256" key="4">
    <source>
        <dbReference type="ARBA" id="ARBA00010572"/>
    </source>
</evidence>
<keyword evidence="10 13" id="KW-0472">Membrane</keyword>
<keyword evidence="6 13" id="KW-0812">Transmembrane</keyword>
<feature type="transmembrane region" description="Helical" evidence="13">
    <location>
        <begin position="32"/>
        <end position="51"/>
    </location>
</feature>
<evidence type="ECO:0000313" key="14">
    <source>
        <dbReference type="EMBL" id="KAL3800409.1"/>
    </source>
</evidence>
<dbReference type="AlphaFoldDB" id="A0ABD3QJ21"/>